<dbReference type="AlphaFoldDB" id="A0A919AI26"/>
<protein>
    <submittedName>
        <fullName evidence="1">Uncharacterized protein</fullName>
    </submittedName>
</protein>
<evidence type="ECO:0000313" key="1">
    <source>
        <dbReference type="EMBL" id="GHF07976.1"/>
    </source>
</evidence>
<comment type="caution">
    <text evidence="1">The sequence shown here is derived from an EMBL/GenBank/DDBJ whole genome shotgun (WGS) entry which is preliminary data.</text>
</comment>
<gene>
    <name evidence="1" type="ORF">GCM10014715_74860</name>
</gene>
<proteinExistence type="predicted"/>
<dbReference type="EMBL" id="BNBC01000053">
    <property type="protein sequence ID" value="GHF07976.1"/>
    <property type="molecule type" value="Genomic_DNA"/>
</dbReference>
<organism evidence="1 2">
    <name type="scientific">Streptomyces spiralis</name>
    <dbReference type="NCBI Taxonomy" id="66376"/>
    <lineage>
        <taxon>Bacteria</taxon>
        <taxon>Bacillati</taxon>
        <taxon>Actinomycetota</taxon>
        <taxon>Actinomycetes</taxon>
        <taxon>Kitasatosporales</taxon>
        <taxon>Streptomycetaceae</taxon>
        <taxon>Streptomyces</taxon>
    </lineage>
</organism>
<dbReference type="Proteomes" id="UP000641386">
    <property type="component" value="Unassembled WGS sequence"/>
</dbReference>
<evidence type="ECO:0000313" key="2">
    <source>
        <dbReference type="Proteomes" id="UP000641386"/>
    </source>
</evidence>
<sequence length="68" mass="7012">MSIVLAHPMLEQGAFRIGALRRDVSDDLGLVAEQQQDSDGDVLGEPGVILSCGGSAFDAAAYCECGQG</sequence>
<keyword evidence="2" id="KW-1185">Reference proteome</keyword>
<reference evidence="1" key="1">
    <citation type="journal article" date="2014" name="Int. J. Syst. Evol. Microbiol.">
        <title>Complete genome sequence of Corynebacterium casei LMG S-19264T (=DSM 44701T), isolated from a smear-ripened cheese.</title>
        <authorList>
            <consortium name="US DOE Joint Genome Institute (JGI-PGF)"/>
            <person name="Walter F."/>
            <person name="Albersmeier A."/>
            <person name="Kalinowski J."/>
            <person name="Ruckert C."/>
        </authorList>
    </citation>
    <scope>NUCLEOTIDE SEQUENCE</scope>
    <source>
        <strain evidence="1">JCM 3302</strain>
    </source>
</reference>
<name>A0A919AI26_9ACTN</name>
<reference evidence="1" key="2">
    <citation type="submission" date="2020-09" db="EMBL/GenBank/DDBJ databases">
        <authorList>
            <person name="Sun Q."/>
            <person name="Ohkuma M."/>
        </authorList>
    </citation>
    <scope>NUCLEOTIDE SEQUENCE</scope>
    <source>
        <strain evidence="1">JCM 3302</strain>
    </source>
</reference>
<accession>A0A919AI26</accession>